<dbReference type="RefSeq" id="WP_052020211.1">
    <property type="nucleotide sequence ID" value="NZ_BAVZ01000006.1"/>
</dbReference>
<evidence type="ECO:0000256" key="2">
    <source>
        <dbReference type="PROSITE-ProRule" id="PRU00284"/>
    </source>
</evidence>
<dbReference type="InterPro" id="IPR004089">
    <property type="entry name" value="MCPsignal_dom"/>
</dbReference>
<dbReference type="SUPFAM" id="SSF58104">
    <property type="entry name" value="Methyl-accepting chemotaxis protein (MCP) signaling domain"/>
    <property type="match status" value="1"/>
</dbReference>
<dbReference type="PANTHER" id="PTHR32089">
    <property type="entry name" value="METHYL-ACCEPTING CHEMOTAXIS PROTEIN MCPB"/>
    <property type="match status" value="1"/>
</dbReference>
<proteinExistence type="predicted"/>
<organism evidence="4 5">
    <name type="scientific">Paenibacillus pini JCM 16418</name>
    <dbReference type="NCBI Taxonomy" id="1236976"/>
    <lineage>
        <taxon>Bacteria</taxon>
        <taxon>Bacillati</taxon>
        <taxon>Bacillota</taxon>
        <taxon>Bacilli</taxon>
        <taxon>Bacillales</taxon>
        <taxon>Paenibacillaceae</taxon>
        <taxon>Paenibacillus</taxon>
    </lineage>
</organism>
<keyword evidence="5" id="KW-1185">Reference proteome</keyword>
<evidence type="ECO:0000259" key="3">
    <source>
        <dbReference type="PROSITE" id="PS50111"/>
    </source>
</evidence>
<evidence type="ECO:0000256" key="1">
    <source>
        <dbReference type="ARBA" id="ARBA00023224"/>
    </source>
</evidence>
<name>W7YIV9_9BACL</name>
<dbReference type="GO" id="GO:0007165">
    <property type="term" value="P:signal transduction"/>
    <property type="evidence" value="ECO:0007669"/>
    <property type="project" value="UniProtKB-KW"/>
</dbReference>
<dbReference type="Pfam" id="PF00015">
    <property type="entry name" value="MCPsignal"/>
    <property type="match status" value="1"/>
</dbReference>
<evidence type="ECO:0000313" key="5">
    <source>
        <dbReference type="Proteomes" id="UP000019364"/>
    </source>
</evidence>
<accession>W7YIV9</accession>
<dbReference type="OrthoDB" id="369835at2"/>
<dbReference type="PROSITE" id="PS50111">
    <property type="entry name" value="CHEMOTAXIS_TRANSDUC_2"/>
    <property type="match status" value="1"/>
</dbReference>
<gene>
    <name evidence="4" type="ORF">JCM16418_2476</name>
</gene>
<evidence type="ECO:0000313" key="4">
    <source>
        <dbReference type="EMBL" id="GAF08402.1"/>
    </source>
</evidence>
<dbReference type="Gene3D" id="1.10.287.950">
    <property type="entry name" value="Methyl-accepting chemotaxis protein"/>
    <property type="match status" value="1"/>
</dbReference>
<protein>
    <submittedName>
        <fullName evidence="4">Methyl-accepting chemotaxis protein</fullName>
    </submittedName>
</protein>
<dbReference type="eggNOG" id="COG0840">
    <property type="taxonomic scope" value="Bacteria"/>
</dbReference>
<dbReference type="PANTHER" id="PTHR32089:SF114">
    <property type="entry name" value="METHYL-ACCEPTING CHEMOTAXIS PROTEIN MCPB"/>
    <property type="match status" value="1"/>
</dbReference>
<dbReference type="AlphaFoldDB" id="W7YIV9"/>
<keyword evidence="1 2" id="KW-0807">Transducer</keyword>
<dbReference type="SMART" id="SM00283">
    <property type="entry name" value="MA"/>
    <property type="match status" value="1"/>
</dbReference>
<dbReference type="EMBL" id="BAVZ01000006">
    <property type="protein sequence ID" value="GAF08402.1"/>
    <property type="molecule type" value="Genomic_DNA"/>
</dbReference>
<sequence length="251" mass="27420">MEEISHTIQRISESFSTVSDASMRALHSADMGIDTLKQMNHQIHTISSTTEETVKRVSTLREYSQDIESALAVIFEISNQTKLLALNASIEAAHAGEHGAGFAVVAGEVRKLAEGTSRSTEQIGALLHNIQHESLRISEAMGNSSQEVRSGTSLSEGARTSFSNVVEMFRLVTGQIHDISAATEQMTANSEEVSATVIDIANIAKTTSDQTLQIDELTDQQLQIVRYLAESAVTLRDMTHHLRESVQQIKV</sequence>
<dbReference type="STRING" id="1236976.JCM16418_2476"/>
<dbReference type="GO" id="GO:0016020">
    <property type="term" value="C:membrane"/>
    <property type="evidence" value="ECO:0007669"/>
    <property type="project" value="InterPro"/>
</dbReference>
<feature type="domain" description="Methyl-accepting transducer" evidence="3">
    <location>
        <begin position="1"/>
        <end position="201"/>
    </location>
</feature>
<comment type="caution">
    <text evidence="4">The sequence shown here is derived from an EMBL/GenBank/DDBJ whole genome shotgun (WGS) entry which is preliminary data.</text>
</comment>
<dbReference type="Proteomes" id="UP000019364">
    <property type="component" value="Unassembled WGS sequence"/>
</dbReference>
<reference evidence="4 5" key="1">
    <citation type="journal article" date="2014" name="Genome Announc.">
        <title>Draft Genome Sequence of Paenibacillus pini JCM 16418T, Isolated from the Rhizosphere of Pine Tree.</title>
        <authorList>
            <person name="Yuki M."/>
            <person name="Oshima K."/>
            <person name="Suda W."/>
            <person name="Oshida Y."/>
            <person name="Kitamura K."/>
            <person name="Iida Y."/>
            <person name="Hattori M."/>
            <person name="Ohkuma M."/>
        </authorList>
    </citation>
    <scope>NUCLEOTIDE SEQUENCE [LARGE SCALE GENOMIC DNA]</scope>
    <source>
        <strain evidence="4 5">JCM 16418</strain>
    </source>
</reference>